<accession>A0A9Q3GQ07</accession>
<evidence type="ECO:0000256" key="5">
    <source>
        <dbReference type="ARBA" id="ARBA00022856"/>
    </source>
</evidence>
<dbReference type="GO" id="GO:0016020">
    <property type="term" value="C:membrane"/>
    <property type="evidence" value="ECO:0007669"/>
    <property type="project" value="UniProtKB-SubCell"/>
</dbReference>
<dbReference type="Pfam" id="PF03169">
    <property type="entry name" value="OPT"/>
    <property type="match status" value="1"/>
</dbReference>
<comment type="similarity">
    <text evidence="2">Belongs to the oligopeptide OPT transporter family.</text>
</comment>
<dbReference type="AlphaFoldDB" id="A0A9Q3GQ07"/>
<evidence type="ECO:0000256" key="9">
    <source>
        <dbReference type="SAM" id="MobiDB-lite"/>
    </source>
</evidence>
<evidence type="ECO:0000256" key="2">
    <source>
        <dbReference type="ARBA" id="ARBA00008807"/>
    </source>
</evidence>
<keyword evidence="4 10" id="KW-0812">Transmembrane</keyword>
<dbReference type="InterPro" id="IPR004648">
    <property type="entry name" value="Oligpept_transpt"/>
</dbReference>
<dbReference type="NCBIfam" id="TIGR00728">
    <property type="entry name" value="OPT_sfam"/>
    <property type="match status" value="1"/>
</dbReference>
<keyword evidence="3" id="KW-0813">Transport</keyword>
<evidence type="ECO:0008006" key="13">
    <source>
        <dbReference type="Google" id="ProtNLM"/>
    </source>
</evidence>
<feature type="transmembrane region" description="Helical" evidence="10">
    <location>
        <begin position="67"/>
        <end position="91"/>
    </location>
</feature>
<feature type="transmembrane region" description="Helical" evidence="10">
    <location>
        <begin position="234"/>
        <end position="258"/>
    </location>
</feature>
<feature type="transmembrane region" description="Helical" evidence="10">
    <location>
        <begin position="609"/>
        <end position="632"/>
    </location>
</feature>
<feature type="transmembrane region" description="Helical" evidence="10">
    <location>
        <begin position="685"/>
        <end position="708"/>
    </location>
</feature>
<dbReference type="OrthoDB" id="9986677at2759"/>
<feature type="transmembrane region" description="Helical" evidence="10">
    <location>
        <begin position="497"/>
        <end position="518"/>
    </location>
</feature>
<dbReference type="PANTHER" id="PTHR22601">
    <property type="entry name" value="ISP4 LIKE PROTEIN"/>
    <property type="match status" value="1"/>
</dbReference>
<sequence length="747" mass="82096">MECETINPSSGAREGPKENGEYSENCKQFEASECFMMKEKEAPGENSDETHDGLNFPLDDDSASPVVTLRSCIVGFLVSVVGAATTQLFLFKPVHLRIQTLFAQIIAMLCGRALQLIPGPKWWNPGPFGMKETVFSSIMATSASIGAFAVESLAVEELYFDRKTNIWIALAILLSSQMIGYGWAGLLQPLLIYPSQLIYPEILPSVALFHSLFSKSSEALDQLRFFKKAFLAMGVYEIFPTYICPAIQAISLFCLSLPKTLTVTHLFGGAEPLEGMGFLSISGDWALVGAHGPLYTPLNAQIHHIIGVFIAILLFPLAYSNSWYNGGLAQNFPFMSVSLLLPNGKPYPIKKVIKADGTPDSDAIKHMGLPRLTATDVVAQTFASLAATSAITHAIIYNYDILKSVLLKNKQNIKLDPHRLVCKKYDDFPVLGFVSILFLSIILALLASILGHSGISSLGLLVATIVSSALTLAMGFLIGITGFSLQALGVVQTIGGLLFPGNAFGNMWFTVYGASTVTQAINMLKDLKLGQYMHVSQKYVVYSQIFGTLIGLFVNYGVMKLLVRTQREVLLSSGGNGVFSGFIIAAFNSRAVCWGSFSRQLFLADQKYGSISLALAIGLVLPFPFFILHRFFPQLKLNRLNVPLLMGSISSNIWGAAAGRFVNILIGLMSQFWARKYRHQWYKKYNYVLSAALDGGAQLVILFFALVFQGGFGYEIKFPTYFLNPERSVARDYCYMPRRGNKLSKQQ</sequence>
<evidence type="ECO:0000313" key="11">
    <source>
        <dbReference type="EMBL" id="MBW0475763.1"/>
    </source>
</evidence>
<evidence type="ECO:0000256" key="3">
    <source>
        <dbReference type="ARBA" id="ARBA00022448"/>
    </source>
</evidence>
<feature type="compositionally biased region" description="Polar residues" evidence="9">
    <location>
        <begin position="1"/>
        <end position="10"/>
    </location>
</feature>
<feature type="transmembrane region" description="Helical" evidence="10">
    <location>
        <begin position="166"/>
        <end position="184"/>
    </location>
</feature>
<keyword evidence="6" id="KW-0653">Protein transport</keyword>
<dbReference type="GO" id="GO:0035673">
    <property type="term" value="F:oligopeptide transmembrane transporter activity"/>
    <property type="evidence" value="ECO:0007669"/>
    <property type="project" value="InterPro"/>
</dbReference>
<reference evidence="11" key="1">
    <citation type="submission" date="2021-03" db="EMBL/GenBank/DDBJ databases">
        <title>Draft genome sequence of rust myrtle Austropuccinia psidii MF-1, a brazilian biotype.</title>
        <authorList>
            <person name="Quecine M.C."/>
            <person name="Pachon D.M.R."/>
            <person name="Bonatelli M.L."/>
            <person name="Correr F.H."/>
            <person name="Franceschini L.M."/>
            <person name="Leite T.F."/>
            <person name="Margarido G.R.A."/>
            <person name="Almeida C.A."/>
            <person name="Ferrarezi J.A."/>
            <person name="Labate C.A."/>
        </authorList>
    </citation>
    <scope>NUCLEOTIDE SEQUENCE</scope>
    <source>
        <strain evidence="11">MF-1</strain>
    </source>
</reference>
<keyword evidence="12" id="KW-1185">Reference proteome</keyword>
<feature type="transmembrane region" description="Helical" evidence="10">
    <location>
        <begin position="377"/>
        <end position="399"/>
    </location>
</feature>
<evidence type="ECO:0000256" key="10">
    <source>
        <dbReference type="SAM" id="Phobius"/>
    </source>
</evidence>
<feature type="transmembrane region" description="Helical" evidence="10">
    <location>
        <begin position="539"/>
        <end position="558"/>
    </location>
</feature>
<proteinExistence type="inferred from homology"/>
<dbReference type="InterPro" id="IPR004813">
    <property type="entry name" value="OPT"/>
</dbReference>
<comment type="caution">
    <text evidence="11">The sequence shown here is derived from an EMBL/GenBank/DDBJ whole genome shotgun (WGS) entry which is preliminary data.</text>
</comment>
<gene>
    <name evidence="11" type="ORF">O181_015478</name>
</gene>
<evidence type="ECO:0000256" key="7">
    <source>
        <dbReference type="ARBA" id="ARBA00022989"/>
    </source>
</evidence>
<feature type="transmembrane region" description="Helical" evidence="10">
    <location>
        <begin position="302"/>
        <end position="319"/>
    </location>
</feature>
<dbReference type="EMBL" id="AVOT02004227">
    <property type="protein sequence ID" value="MBW0475763.1"/>
    <property type="molecule type" value="Genomic_DNA"/>
</dbReference>
<feature type="transmembrane region" description="Helical" evidence="10">
    <location>
        <begin position="134"/>
        <end position="154"/>
    </location>
</feature>
<keyword evidence="8 10" id="KW-0472">Membrane</keyword>
<feature type="transmembrane region" description="Helical" evidence="10">
    <location>
        <begin position="458"/>
        <end position="485"/>
    </location>
</feature>
<feature type="transmembrane region" description="Helical" evidence="10">
    <location>
        <begin position="578"/>
        <end position="597"/>
    </location>
</feature>
<feature type="transmembrane region" description="Helical" evidence="10">
    <location>
        <begin position="430"/>
        <end position="451"/>
    </location>
</feature>
<organism evidence="11 12">
    <name type="scientific">Austropuccinia psidii MF-1</name>
    <dbReference type="NCBI Taxonomy" id="1389203"/>
    <lineage>
        <taxon>Eukaryota</taxon>
        <taxon>Fungi</taxon>
        <taxon>Dikarya</taxon>
        <taxon>Basidiomycota</taxon>
        <taxon>Pucciniomycotina</taxon>
        <taxon>Pucciniomycetes</taxon>
        <taxon>Pucciniales</taxon>
        <taxon>Sphaerophragmiaceae</taxon>
        <taxon>Austropuccinia</taxon>
    </lineage>
</organism>
<feature type="transmembrane region" description="Helical" evidence="10">
    <location>
        <begin position="190"/>
        <end position="213"/>
    </location>
</feature>
<evidence type="ECO:0000256" key="4">
    <source>
        <dbReference type="ARBA" id="ARBA00022692"/>
    </source>
</evidence>
<comment type="subcellular location">
    <subcellularLocation>
        <location evidence="1">Membrane</location>
        <topology evidence="1">Multi-pass membrane protein</topology>
    </subcellularLocation>
</comment>
<evidence type="ECO:0000313" key="12">
    <source>
        <dbReference type="Proteomes" id="UP000765509"/>
    </source>
</evidence>
<feature type="region of interest" description="Disordered" evidence="9">
    <location>
        <begin position="1"/>
        <end position="23"/>
    </location>
</feature>
<dbReference type="GO" id="GO:0015031">
    <property type="term" value="P:protein transport"/>
    <property type="evidence" value="ECO:0007669"/>
    <property type="project" value="UniProtKB-KW"/>
</dbReference>
<name>A0A9Q3GQ07_9BASI</name>
<keyword evidence="5" id="KW-0571">Peptide transport</keyword>
<feature type="transmembrane region" description="Helical" evidence="10">
    <location>
        <begin position="652"/>
        <end position="673"/>
    </location>
</feature>
<evidence type="ECO:0000256" key="8">
    <source>
        <dbReference type="ARBA" id="ARBA00023136"/>
    </source>
</evidence>
<keyword evidence="7 10" id="KW-1133">Transmembrane helix</keyword>
<protein>
    <recommendedName>
        <fullName evidence="13">Oligopeptide transporter</fullName>
    </recommendedName>
</protein>
<evidence type="ECO:0000256" key="6">
    <source>
        <dbReference type="ARBA" id="ARBA00022927"/>
    </source>
</evidence>
<evidence type="ECO:0000256" key="1">
    <source>
        <dbReference type="ARBA" id="ARBA00004141"/>
    </source>
</evidence>
<dbReference type="Proteomes" id="UP000765509">
    <property type="component" value="Unassembled WGS sequence"/>
</dbReference>